<reference evidence="2 3" key="1">
    <citation type="submission" date="2020-05" db="EMBL/GenBank/DDBJ databases">
        <title>Identification and distribution of gene clusters putatively required for synthesis of sphingolipid metabolism inhibitors in phylogenetically diverse species of the filamentous fungus Fusarium.</title>
        <authorList>
            <person name="Kim H.-S."/>
            <person name="Busman M."/>
            <person name="Brown D.W."/>
            <person name="Divon H."/>
            <person name="Uhlig S."/>
            <person name="Proctor R.H."/>
        </authorList>
    </citation>
    <scope>NUCLEOTIDE SEQUENCE [LARGE SCALE GENOMIC DNA]</scope>
    <source>
        <strain evidence="2 3">NRRL 66243</strain>
    </source>
</reference>
<dbReference type="RefSeq" id="XP_037207926.1">
    <property type="nucleotide sequence ID" value="XM_037351370.1"/>
</dbReference>
<protein>
    <submittedName>
        <fullName evidence="2">Uncharacterized protein</fullName>
    </submittedName>
</protein>
<organism evidence="2 3">
    <name type="scientific">Fusarium tjaetaba</name>
    <dbReference type="NCBI Taxonomy" id="1567544"/>
    <lineage>
        <taxon>Eukaryota</taxon>
        <taxon>Fungi</taxon>
        <taxon>Dikarya</taxon>
        <taxon>Ascomycota</taxon>
        <taxon>Pezizomycotina</taxon>
        <taxon>Sordariomycetes</taxon>
        <taxon>Hypocreomycetidae</taxon>
        <taxon>Hypocreales</taxon>
        <taxon>Nectriaceae</taxon>
        <taxon>Fusarium</taxon>
        <taxon>Fusarium fujikuroi species complex</taxon>
    </lineage>
</organism>
<feature type="chain" id="PRO_5034470558" evidence="1">
    <location>
        <begin position="21"/>
        <end position="199"/>
    </location>
</feature>
<keyword evidence="1" id="KW-0732">Signal</keyword>
<name>A0A8H5RVE5_9HYPO</name>
<dbReference type="OrthoDB" id="5985073at2759"/>
<feature type="signal peptide" evidence="1">
    <location>
        <begin position="1"/>
        <end position="20"/>
    </location>
</feature>
<evidence type="ECO:0000313" key="2">
    <source>
        <dbReference type="EMBL" id="KAF5639127.1"/>
    </source>
</evidence>
<proteinExistence type="predicted"/>
<evidence type="ECO:0000313" key="3">
    <source>
        <dbReference type="Proteomes" id="UP000530670"/>
    </source>
</evidence>
<dbReference type="Proteomes" id="UP000530670">
    <property type="component" value="Unassembled WGS sequence"/>
</dbReference>
<accession>A0A8H5RVE5</accession>
<evidence type="ECO:0000256" key="1">
    <source>
        <dbReference type="SAM" id="SignalP"/>
    </source>
</evidence>
<dbReference type="GeneID" id="59303640"/>
<comment type="caution">
    <text evidence="2">The sequence shown here is derived from an EMBL/GenBank/DDBJ whole genome shotgun (WGS) entry which is preliminary data.</text>
</comment>
<gene>
    <name evidence="2" type="ORF">FTJAE_4917</name>
</gene>
<keyword evidence="3" id="KW-1185">Reference proteome</keyword>
<dbReference type="EMBL" id="JAAQRI010000092">
    <property type="protein sequence ID" value="KAF5639127.1"/>
    <property type="molecule type" value="Genomic_DNA"/>
</dbReference>
<sequence length="199" mass="22313">MRFPIFTSIVFTLATHSATALKPWNSTIPESIDEECRQALTSDIDCPFFLGRDSIEKGHYLKDPAAAAAYCSSSCRSSLRQYFFNYSRACYESDLPEGLPGPDETVEYVMSIFGTQEYLCVADEDGLCLGAFYKEERDFCSECGLKLAGISAMLDLKKPLNISSKQFMCLQKNCAKDENGFLAKDDGKAKLEKFFRELL</sequence>
<dbReference type="AlphaFoldDB" id="A0A8H5RVE5"/>